<dbReference type="Gene3D" id="1.20.5.100">
    <property type="entry name" value="Cytochrome c1, transmembrane anchor, C-terminal"/>
    <property type="match status" value="1"/>
</dbReference>
<dbReference type="InterPro" id="IPR036909">
    <property type="entry name" value="Cyt_c-like_dom_sf"/>
</dbReference>
<sequence>MMKEHTMKKTFIRLALASVMGLGLAGGALAAEEGEGGTAHYPLKHPEYQDWSFAGVFGKYDQAQLQRGFKVYREVCAACHSLERVAFRTLESHEGPGFTEEQVKQIASEYEVTNADPDENGDMFQRPAKPSDHFPLVFPNDVAAAAAMGGAVPPDLSLIAKARAVERGFPWFVFDMVLPYQEQGPDYIHALLSGYEDPPAGVEVPEGTYYNPHFIAGISLKMPPPLAPDQVEYTDGTPQTVDQYSKDVSAFLMWAAEPHLVARKEMGFRVMIFLAIFAVLLYLTKRRIWADAH</sequence>
<dbReference type="GO" id="GO:0016020">
    <property type="term" value="C:membrane"/>
    <property type="evidence" value="ECO:0007669"/>
    <property type="project" value="UniProtKB-SubCell"/>
</dbReference>
<comment type="cofactor">
    <cofactor evidence="9">
        <name>heme c</name>
        <dbReference type="ChEBI" id="CHEBI:61717"/>
    </cofactor>
    <text evidence="9">Binds 1 heme c group covalently per subunit.</text>
</comment>
<evidence type="ECO:0000256" key="7">
    <source>
        <dbReference type="ARBA" id="ARBA00023004"/>
    </source>
</evidence>
<dbReference type="PANTHER" id="PTHR10266">
    <property type="entry name" value="CYTOCHROME C1"/>
    <property type="match status" value="1"/>
</dbReference>
<evidence type="ECO:0000256" key="1">
    <source>
        <dbReference type="ARBA" id="ARBA00004370"/>
    </source>
</evidence>
<proteinExistence type="predicted"/>
<feature type="domain" description="Cytochrome c" evidence="12">
    <location>
        <begin position="63"/>
        <end position="238"/>
    </location>
</feature>
<keyword evidence="6 10" id="KW-1133">Transmembrane helix</keyword>
<organism evidence="13 14">
    <name type="scientific">Hartmannibacter diazotrophicus</name>
    <dbReference type="NCBI Taxonomy" id="1482074"/>
    <lineage>
        <taxon>Bacteria</taxon>
        <taxon>Pseudomonadati</taxon>
        <taxon>Pseudomonadota</taxon>
        <taxon>Alphaproteobacteria</taxon>
        <taxon>Hyphomicrobiales</taxon>
        <taxon>Pleomorphomonadaceae</taxon>
        <taxon>Hartmannibacter</taxon>
    </lineage>
</organism>
<feature type="binding site" description="covalent" evidence="9">
    <location>
        <position position="222"/>
    </location>
    <ligand>
        <name>heme c</name>
        <dbReference type="ChEBI" id="CHEBI:61717"/>
    </ligand>
</feature>
<evidence type="ECO:0000256" key="11">
    <source>
        <dbReference type="SAM" id="SignalP"/>
    </source>
</evidence>
<dbReference type="PRINTS" id="PR00603">
    <property type="entry name" value="CYTOCHROMEC1"/>
</dbReference>
<gene>
    <name evidence="13" type="primary">fbcH_1</name>
    <name evidence="13" type="ORF">HDIA_2997</name>
</gene>
<evidence type="ECO:0000256" key="4">
    <source>
        <dbReference type="ARBA" id="ARBA00022692"/>
    </source>
</evidence>
<keyword evidence="3 9" id="KW-0349">Heme</keyword>
<dbReference type="Gene3D" id="1.10.760.10">
    <property type="entry name" value="Cytochrome c-like domain"/>
    <property type="match status" value="1"/>
</dbReference>
<dbReference type="GO" id="GO:0009055">
    <property type="term" value="F:electron transfer activity"/>
    <property type="evidence" value="ECO:0007669"/>
    <property type="project" value="InterPro"/>
</dbReference>
<keyword evidence="7 9" id="KW-0408">Iron</keyword>
<dbReference type="PROSITE" id="PS51007">
    <property type="entry name" value="CYTC"/>
    <property type="match status" value="1"/>
</dbReference>
<dbReference type="KEGG" id="hdi:HDIA_2997"/>
<dbReference type="PANTHER" id="PTHR10266:SF3">
    <property type="entry name" value="CYTOCHROME C1, HEME PROTEIN, MITOCHONDRIAL"/>
    <property type="match status" value="1"/>
</dbReference>
<dbReference type="Proteomes" id="UP000223606">
    <property type="component" value="Chromosome 1"/>
</dbReference>
<keyword evidence="14" id="KW-1185">Reference proteome</keyword>
<feature type="chain" id="PRO_5012451754" description="Cytochrome c1" evidence="11">
    <location>
        <begin position="31"/>
        <end position="293"/>
    </location>
</feature>
<evidence type="ECO:0000256" key="5">
    <source>
        <dbReference type="ARBA" id="ARBA00022723"/>
    </source>
</evidence>
<evidence type="ECO:0000256" key="2">
    <source>
        <dbReference type="ARBA" id="ARBA00016165"/>
    </source>
</evidence>
<name>A0A2C9D8R4_9HYPH</name>
<dbReference type="GO" id="GO:0020037">
    <property type="term" value="F:heme binding"/>
    <property type="evidence" value="ECO:0007669"/>
    <property type="project" value="InterPro"/>
</dbReference>
<evidence type="ECO:0000256" key="6">
    <source>
        <dbReference type="ARBA" id="ARBA00022989"/>
    </source>
</evidence>
<accession>A0A2C9D8R4</accession>
<comment type="subcellular location">
    <subcellularLocation>
        <location evidence="1">Membrane</location>
    </subcellularLocation>
</comment>
<reference evidence="14" key="1">
    <citation type="submission" date="2017-09" db="EMBL/GenBank/DDBJ databases">
        <title>Genome sequence of Nannocystis excedens DSM 71.</title>
        <authorList>
            <person name="Blom J."/>
        </authorList>
    </citation>
    <scope>NUCLEOTIDE SEQUENCE [LARGE SCALE GENOMIC DNA]</scope>
    <source>
        <strain evidence="14">type strain: E19</strain>
    </source>
</reference>
<evidence type="ECO:0000256" key="8">
    <source>
        <dbReference type="ARBA" id="ARBA00023136"/>
    </source>
</evidence>
<dbReference type="EMBL" id="LT960614">
    <property type="protein sequence ID" value="SON56538.1"/>
    <property type="molecule type" value="Genomic_DNA"/>
</dbReference>
<dbReference type="AlphaFoldDB" id="A0A2C9D8R4"/>
<evidence type="ECO:0000256" key="10">
    <source>
        <dbReference type="SAM" id="Phobius"/>
    </source>
</evidence>
<evidence type="ECO:0000256" key="9">
    <source>
        <dbReference type="PIRSR" id="PIRSR602326-1"/>
    </source>
</evidence>
<keyword evidence="4 10" id="KW-0812">Transmembrane</keyword>
<keyword evidence="8 10" id="KW-0472">Membrane</keyword>
<evidence type="ECO:0000259" key="12">
    <source>
        <dbReference type="PROSITE" id="PS51007"/>
    </source>
</evidence>
<evidence type="ECO:0000313" key="13">
    <source>
        <dbReference type="EMBL" id="SON56538.1"/>
    </source>
</evidence>
<dbReference type="InterPro" id="IPR002326">
    <property type="entry name" value="Cyt_c1"/>
</dbReference>
<keyword evidence="5 9" id="KW-0479">Metal-binding</keyword>
<feature type="binding site" description="covalent" evidence="9">
    <location>
        <position position="76"/>
    </location>
    <ligand>
        <name>heme c</name>
        <dbReference type="ChEBI" id="CHEBI:61717"/>
    </ligand>
</feature>
<dbReference type="SUPFAM" id="SSF46626">
    <property type="entry name" value="Cytochrome c"/>
    <property type="match status" value="1"/>
</dbReference>
<feature type="transmembrane region" description="Helical" evidence="10">
    <location>
        <begin position="266"/>
        <end position="284"/>
    </location>
</feature>
<evidence type="ECO:0000256" key="3">
    <source>
        <dbReference type="ARBA" id="ARBA00022617"/>
    </source>
</evidence>
<protein>
    <recommendedName>
        <fullName evidence="2">Cytochrome c1</fullName>
    </recommendedName>
</protein>
<dbReference type="GO" id="GO:0046872">
    <property type="term" value="F:metal ion binding"/>
    <property type="evidence" value="ECO:0007669"/>
    <property type="project" value="UniProtKB-KW"/>
</dbReference>
<feature type="binding site" description="covalent" evidence="9">
    <location>
        <position position="79"/>
    </location>
    <ligand>
        <name>heme c</name>
        <dbReference type="ChEBI" id="CHEBI:61717"/>
    </ligand>
</feature>
<dbReference type="Pfam" id="PF02167">
    <property type="entry name" value="Cytochrom_C1"/>
    <property type="match status" value="1"/>
</dbReference>
<keyword evidence="11" id="KW-0732">Signal</keyword>
<evidence type="ECO:0000313" key="14">
    <source>
        <dbReference type="Proteomes" id="UP000223606"/>
    </source>
</evidence>
<feature type="binding site" description="covalent" evidence="9">
    <location>
        <position position="80"/>
    </location>
    <ligand>
        <name>heme c</name>
        <dbReference type="ChEBI" id="CHEBI:61717"/>
    </ligand>
</feature>
<feature type="signal peptide" evidence="11">
    <location>
        <begin position="1"/>
        <end position="30"/>
    </location>
</feature>
<dbReference type="InterPro" id="IPR009056">
    <property type="entry name" value="Cyt_c-like_dom"/>
</dbReference>